<reference evidence="2" key="1">
    <citation type="submission" date="2020-12" db="EMBL/GenBank/DDBJ databases">
        <authorList>
            <person name="Iha C."/>
        </authorList>
    </citation>
    <scope>NUCLEOTIDE SEQUENCE</scope>
</reference>
<name>A0A8S1JBM1_9CHLO</name>
<protein>
    <submittedName>
        <fullName evidence="2">Uncharacterized protein</fullName>
    </submittedName>
</protein>
<accession>A0A8S1JBM1</accession>
<comment type="caution">
    <text evidence="2">The sequence shown here is derived from an EMBL/GenBank/DDBJ whole genome shotgun (WGS) entry which is preliminary data.</text>
</comment>
<sequence length="234" mass="25518">MVGAGKENRTPLEAPQGGRRATRKPARLLEELDAEPIGNGHRRGRGRKRRALGPPVGRDPHEAAVRSVNGDVGKILWFQHSLASFLNEGWGGRRHDVVEQKAEMERAREEIVRLEGAIRVCVARCEGADGDPRNPEAAFTEDGAGIFGAVRCSRCGGTESDEVCCGPSDKRLLPIGSTSVDKMGNTARIRYYHNQARILGLQLLSSSSSQSFGTGHHICSCKVMTDHCPNPRMR</sequence>
<dbReference type="AlphaFoldDB" id="A0A8S1JBM1"/>
<gene>
    <name evidence="2" type="ORF">OSTQU699_LOCUS9824</name>
</gene>
<proteinExistence type="predicted"/>
<feature type="compositionally biased region" description="Basic and acidic residues" evidence="1">
    <location>
        <begin position="1"/>
        <end position="10"/>
    </location>
</feature>
<dbReference type="EMBL" id="CAJHUC010002863">
    <property type="protein sequence ID" value="CAD7704469.1"/>
    <property type="molecule type" value="Genomic_DNA"/>
</dbReference>
<evidence type="ECO:0000313" key="3">
    <source>
        <dbReference type="Proteomes" id="UP000708148"/>
    </source>
</evidence>
<keyword evidence="3" id="KW-1185">Reference proteome</keyword>
<organism evidence="2 3">
    <name type="scientific">Ostreobium quekettii</name>
    <dbReference type="NCBI Taxonomy" id="121088"/>
    <lineage>
        <taxon>Eukaryota</taxon>
        <taxon>Viridiplantae</taxon>
        <taxon>Chlorophyta</taxon>
        <taxon>core chlorophytes</taxon>
        <taxon>Ulvophyceae</taxon>
        <taxon>TCBD clade</taxon>
        <taxon>Bryopsidales</taxon>
        <taxon>Ostreobineae</taxon>
        <taxon>Ostreobiaceae</taxon>
        <taxon>Ostreobium</taxon>
    </lineage>
</organism>
<dbReference type="Proteomes" id="UP000708148">
    <property type="component" value="Unassembled WGS sequence"/>
</dbReference>
<evidence type="ECO:0000256" key="1">
    <source>
        <dbReference type="SAM" id="MobiDB-lite"/>
    </source>
</evidence>
<feature type="compositionally biased region" description="Basic residues" evidence="1">
    <location>
        <begin position="40"/>
        <end position="51"/>
    </location>
</feature>
<feature type="region of interest" description="Disordered" evidence="1">
    <location>
        <begin position="1"/>
        <end position="61"/>
    </location>
</feature>
<evidence type="ECO:0000313" key="2">
    <source>
        <dbReference type="EMBL" id="CAD7704469.1"/>
    </source>
</evidence>